<keyword evidence="4 11" id="KW-0863">Zinc-finger</keyword>
<dbReference type="FunFam" id="3.30.160.60:FF:000014">
    <property type="entry name" value="Transcription factor Sp3"/>
    <property type="match status" value="1"/>
</dbReference>
<dbReference type="FunFam" id="3.30.160.60:FF:000624">
    <property type="entry name" value="zinc finger protein 697"/>
    <property type="match status" value="1"/>
</dbReference>
<protein>
    <recommendedName>
        <fullName evidence="13">C2H2-type domain-containing protein</fullName>
    </recommendedName>
</protein>
<keyword evidence="7" id="KW-0238">DNA-binding</keyword>
<dbReference type="EMBL" id="CAXKWB010007526">
    <property type="protein sequence ID" value="CAL4087611.1"/>
    <property type="molecule type" value="Genomic_DNA"/>
</dbReference>
<evidence type="ECO:0000256" key="1">
    <source>
        <dbReference type="ARBA" id="ARBA00004123"/>
    </source>
</evidence>
<proteinExistence type="inferred from homology"/>
<dbReference type="GO" id="GO:0000978">
    <property type="term" value="F:RNA polymerase II cis-regulatory region sequence-specific DNA binding"/>
    <property type="evidence" value="ECO:0007669"/>
    <property type="project" value="TreeGrafter"/>
</dbReference>
<feature type="non-terminal residue" evidence="14">
    <location>
        <position position="424"/>
    </location>
</feature>
<keyword evidence="2" id="KW-0479">Metal-binding</keyword>
<dbReference type="SMART" id="SM00355">
    <property type="entry name" value="ZnF_C2H2"/>
    <property type="match status" value="3"/>
</dbReference>
<dbReference type="Pfam" id="PF00096">
    <property type="entry name" value="zf-C2H2"/>
    <property type="match status" value="3"/>
</dbReference>
<keyword evidence="3" id="KW-0677">Repeat</keyword>
<evidence type="ECO:0000256" key="3">
    <source>
        <dbReference type="ARBA" id="ARBA00022737"/>
    </source>
</evidence>
<keyword evidence="15" id="KW-1185">Reference proteome</keyword>
<dbReference type="GO" id="GO:0008270">
    <property type="term" value="F:zinc ion binding"/>
    <property type="evidence" value="ECO:0007669"/>
    <property type="project" value="UniProtKB-KW"/>
</dbReference>
<evidence type="ECO:0000256" key="11">
    <source>
        <dbReference type="PROSITE-ProRule" id="PRU00042"/>
    </source>
</evidence>
<evidence type="ECO:0000256" key="8">
    <source>
        <dbReference type="ARBA" id="ARBA00023163"/>
    </source>
</evidence>
<dbReference type="Proteomes" id="UP001497623">
    <property type="component" value="Unassembled WGS sequence"/>
</dbReference>
<keyword evidence="5" id="KW-0862">Zinc</keyword>
<name>A0AAV2QJ49_MEGNR</name>
<feature type="domain" description="C2H2-type" evidence="13">
    <location>
        <begin position="297"/>
        <end position="324"/>
    </location>
</feature>
<evidence type="ECO:0000256" key="4">
    <source>
        <dbReference type="ARBA" id="ARBA00022771"/>
    </source>
</evidence>
<comment type="subcellular location">
    <subcellularLocation>
        <location evidence="1">Nucleus</location>
    </subcellularLocation>
</comment>
<dbReference type="InterPro" id="IPR036236">
    <property type="entry name" value="Znf_C2H2_sf"/>
</dbReference>
<dbReference type="Gene3D" id="3.30.160.60">
    <property type="entry name" value="Classic Zinc Finger"/>
    <property type="match status" value="3"/>
</dbReference>
<reference evidence="14 15" key="1">
    <citation type="submission" date="2024-05" db="EMBL/GenBank/DDBJ databases">
        <authorList>
            <person name="Wallberg A."/>
        </authorList>
    </citation>
    <scope>NUCLEOTIDE SEQUENCE [LARGE SCALE GENOMIC DNA]</scope>
</reference>
<evidence type="ECO:0000256" key="12">
    <source>
        <dbReference type="SAM" id="MobiDB-lite"/>
    </source>
</evidence>
<feature type="compositionally biased region" description="Polar residues" evidence="12">
    <location>
        <begin position="357"/>
        <end position="376"/>
    </location>
</feature>
<feature type="compositionally biased region" description="Basic and acidic residues" evidence="12">
    <location>
        <begin position="310"/>
        <end position="335"/>
    </location>
</feature>
<dbReference type="GO" id="GO:0005634">
    <property type="term" value="C:nucleus"/>
    <property type="evidence" value="ECO:0007669"/>
    <property type="project" value="UniProtKB-SubCell"/>
</dbReference>
<feature type="region of interest" description="Disordered" evidence="12">
    <location>
        <begin position="310"/>
        <end position="403"/>
    </location>
</feature>
<dbReference type="PROSITE" id="PS00028">
    <property type="entry name" value="ZINC_FINGER_C2H2_1"/>
    <property type="match status" value="3"/>
</dbReference>
<dbReference type="SUPFAM" id="SSF57667">
    <property type="entry name" value="beta-beta-alpha zinc fingers"/>
    <property type="match status" value="2"/>
</dbReference>
<dbReference type="InterPro" id="IPR013087">
    <property type="entry name" value="Znf_C2H2_type"/>
</dbReference>
<organism evidence="14 15">
    <name type="scientific">Meganyctiphanes norvegica</name>
    <name type="common">Northern krill</name>
    <name type="synonym">Thysanopoda norvegica</name>
    <dbReference type="NCBI Taxonomy" id="48144"/>
    <lineage>
        <taxon>Eukaryota</taxon>
        <taxon>Metazoa</taxon>
        <taxon>Ecdysozoa</taxon>
        <taxon>Arthropoda</taxon>
        <taxon>Crustacea</taxon>
        <taxon>Multicrustacea</taxon>
        <taxon>Malacostraca</taxon>
        <taxon>Eumalacostraca</taxon>
        <taxon>Eucarida</taxon>
        <taxon>Euphausiacea</taxon>
        <taxon>Euphausiidae</taxon>
        <taxon>Meganyctiphanes</taxon>
    </lineage>
</organism>
<evidence type="ECO:0000256" key="10">
    <source>
        <dbReference type="ARBA" id="ARBA00038409"/>
    </source>
</evidence>
<dbReference type="PROSITE" id="PS50157">
    <property type="entry name" value="ZINC_FINGER_C2H2_2"/>
    <property type="match status" value="3"/>
</dbReference>
<keyword evidence="8" id="KW-0804">Transcription</keyword>
<dbReference type="PANTHER" id="PTHR23235:SF177">
    <property type="entry name" value="C2H2-TYPE DOMAIN-CONTAINING PROTEIN"/>
    <property type="match status" value="1"/>
</dbReference>
<evidence type="ECO:0000256" key="6">
    <source>
        <dbReference type="ARBA" id="ARBA00023015"/>
    </source>
</evidence>
<keyword evidence="9" id="KW-0539">Nucleus</keyword>
<evidence type="ECO:0000256" key="7">
    <source>
        <dbReference type="ARBA" id="ARBA00023125"/>
    </source>
</evidence>
<evidence type="ECO:0000259" key="13">
    <source>
        <dbReference type="PROSITE" id="PS50157"/>
    </source>
</evidence>
<sequence length="424" mass="47056">MAGFYSPQPHNFFHHQSGLPSYQHHHQLSPPPGSTTQLAQAAVAAAAAGFGGDFGGLYRHHHPHQHSLPPSPPADAHHHTSRLMVQTTQSPPSAIHHGSPYASAATQLQFSHHQQHNQLLGNLPTPMLSPPQEKASQPRAWWTPDSSPTGRGTLPSPHNLQQYSNMMAPMQVNKVPSQQSEGIVIEKLLHQQSQIAAALLKTEASVNVRRCRRCRCPNCVDGSQQGPHDGTPKKRQHICHVPGCGKMYGKTSHLKAHLRMHAGERPFVCQWVFCNKAFTRSDELQRHLRTHTGEKRFQCTECSKRFMRSDHLSKHAKTHESKKERKNTETNHSDDVDVELNVNDEIPATPLADQEVADTTNLPDSPISKVNSPESQSRNKDEDNNNISLDGPLGQSGGPMPGDEQILYKKQLFQNAWGIPLPCM</sequence>
<evidence type="ECO:0000256" key="2">
    <source>
        <dbReference type="ARBA" id="ARBA00022723"/>
    </source>
</evidence>
<dbReference type="PANTHER" id="PTHR23235">
    <property type="entry name" value="KRUEPPEL-LIKE TRANSCRIPTION FACTOR"/>
    <property type="match status" value="1"/>
</dbReference>
<comment type="similarity">
    <text evidence="10">Belongs to the Sp1 C2H2-type zinc-finger protein family.</text>
</comment>
<feature type="domain" description="C2H2-type" evidence="13">
    <location>
        <begin position="237"/>
        <end position="266"/>
    </location>
</feature>
<evidence type="ECO:0000313" key="14">
    <source>
        <dbReference type="EMBL" id="CAL4087611.1"/>
    </source>
</evidence>
<feature type="domain" description="C2H2-type" evidence="13">
    <location>
        <begin position="267"/>
        <end position="296"/>
    </location>
</feature>
<gene>
    <name evidence="14" type="ORF">MNOR_LOCUS13267</name>
</gene>
<feature type="region of interest" description="Disordered" evidence="12">
    <location>
        <begin position="15"/>
        <end position="35"/>
    </location>
</feature>
<dbReference type="AlphaFoldDB" id="A0AAV2QJ49"/>
<feature type="region of interest" description="Disordered" evidence="12">
    <location>
        <begin position="55"/>
        <end position="83"/>
    </location>
</feature>
<evidence type="ECO:0000313" key="15">
    <source>
        <dbReference type="Proteomes" id="UP001497623"/>
    </source>
</evidence>
<accession>A0AAV2QJ49</accession>
<keyword evidence="6" id="KW-0805">Transcription regulation</keyword>
<feature type="region of interest" description="Disordered" evidence="12">
    <location>
        <begin position="112"/>
        <end position="152"/>
    </location>
</feature>
<evidence type="ECO:0000256" key="5">
    <source>
        <dbReference type="ARBA" id="ARBA00022833"/>
    </source>
</evidence>
<evidence type="ECO:0000256" key="9">
    <source>
        <dbReference type="ARBA" id="ARBA00023242"/>
    </source>
</evidence>
<dbReference type="GO" id="GO:0000981">
    <property type="term" value="F:DNA-binding transcription factor activity, RNA polymerase II-specific"/>
    <property type="evidence" value="ECO:0007669"/>
    <property type="project" value="TreeGrafter"/>
</dbReference>
<comment type="caution">
    <text evidence="14">The sequence shown here is derived from an EMBL/GenBank/DDBJ whole genome shotgun (WGS) entry which is preliminary data.</text>
</comment>